<dbReference type="AlphaFoldDB" id="A0A918NAL6"/>
<evidence type="ECO:0000256" key="1">
    <source>
        <dbReference type="SAM" id="MobiDB-lite"/>
    </source>
</evidence>
<protein>
    <submittedName>
        <fullName evidence="2">Uncharacterized protein</fullName>
    </submittedName>
</protein>
<reference evidence="2" key="1">
    <citation type="journal article" date="2014" name="Int. J. Syst. Evol. Microbiol.">
        <title>Complete genome sequence of Corynebacterium casei LMG S-19264T (=DSM 44701T), isolated from a smear-ripened cheese.</title>
        <authorList>
            <consortium name="US DOE Joint Genome Institute (JGI-PGF)"/>
            <person name="Walter F."/>
            <person name="Albersmeier A."/>
            <person name="Kalinowski J."/>
            <person name="Ruckert C."/>
        </authorList>
    </citation>
    <scope>NUCLEOTIDE SEQUENCE</scope>
    <source>
        <strain evidence="2">JCM 4956</strain>
    </source>
</reference>
<comment type="caution">
    <text evidence="2">The sequence shown here is derived from an EMBL/GenBank/DDBJ whole genome shotgun (WGS) entry which is preliminary data.</text>
</comment>
<evidence type="ECO:0000313" key="3">
    <source>
        <dbReference type="Proteomes" id="UP000645555"/>
    </source>
</evidence>
<dbReference type="EMBL" id="BMWD01000006">
    <property type="protein sequence ID" value="GGX53929.1"/>
    <property type="molecule type" value="Genomic_DNA"/>
</dbReference>
<feature type="region of interest" description="Disordered" evidence="1">
    <location>
        <begin position="1"/>
        <end position="55"/>
    </location>
</feature>
<reference evidence="2" key="2">
    <citation type="submission" date="2020-09" db="EMBL/GenBank/DDBJ databases">
        <authorList>
            <person name="Sun Q."/>
            <person name="Ohkuma M."/>
        </authorList>
    </citation>
    <scope>NUCLEOTIDE SEQUENCE</scope>
    <source>
        <strain evidence="2">JCM 4956</strain>
    </source>
</reference>
<dbReference type="Proteomes" id="UP000645555">
    <property type="component" value="Unassembled WGS sequence"/>
</dbReference>
<sequence>MRAARGVFGTTRPTRTDFRESAENGEPVRATARPIRMLPDESPQSGVGLAAGCDR</sequence>
<name>A0A918NAL6_9ACTN</name>
<proteinExistence type="predicted"/>
<keyword evidence="3" id="KW-1185">Reference proteome</keyword>
<evidence type="ECO:0000313" key="2">
    <source>
        <dbReference type="EMBL" id="GGX53929.1"/>
    </source>
</evidence>
<accession>A0A918NAL6</accession>
<gene>
    <name evidence="2" type="ORF">GCM10010515_21420</name>
</gene>
<organism evidence="2 3">
    <name type="scientific">Streptomyces fructofermentans</name>
    <dbReference type="NCBI Taxonomy" id="152141"/>
    <lineage>
        <taxon>Bacteria</taxon>
        <taxon>Bacillati</taxon>
        <taxon>Actinomycetota</taxon>
        <taxon>Actinomycetes</taxon>
        <taxon>Kitasatosporales</taxon>
        <taxon>Streptomycetaceae</taxon>
        <taxon>Streptomyces</taxon>
    </lineage>
</organism>